<dbReference type="PANTHER" id="PTHR43792:SF1">
    <property type="entry name" value="N-ACETYLTRANSFERASE DOMAIN-CONTAINING PROTEIN"/>
    <property type="match status" value="1"/>
</dbReference>
<dbReference type="RefSeq" id="WP_371838955.1">
    <property type="nucleotide sequence ID" value="NZ_JBGMEK010000020.1"/>
</dbReference>
<organism evidence="2 3">
    <name type="scientific">Microbulbifer epialgicus</name>
    <dbReference type="NCBI Taxonomy" id="393907"/>
    <lineage>
        <taxon>Bacteria</taxon>
        <taxon>Pseudomonadati</taxon>
        <taxon>Pseudomonadota</taxon>
        <taxon>Gammaproteobacteria</taxon>
        <taxon>Cellvibrionales</taxon>
        <taxon>Microbulbiferaceae</taxon>
        <taxon>Microbulbifer</taxon>
    </lineage>
</organism>
<proteinExistence type="predicted"/>
<keyword evidence="2" id="KW-0012">Acyltransferase</keyword>
<evidence type="ECO:0000313" key="2">
    <source>
        <dbReference type="EMBL" id="MFA0811389.1"/>
    </source>
</evidence>
<dbReference type="Pfam" id="PF13302">
    <property type="entry name" value="Acetyltransf_3"/>
    <property type="match status" value="1"/>
</dbReference>
<reference evidence="2 3" key="1">
    <citation type="submission" date="2024-08" db="EMBL/GenBank/DDBJ databases">
        <authorList>
            <person name="Ishaq N."/>
        </authorList>
    </citation>
    <scope>NUCLEOTIDE SEQUENCE [LARGE SCALE GENOMIC DNA]</scope>
    <source>
        <strain evidence="2 3">DSM 18651</strain>
    </source>
</reference>
<keyword evidence="2" id="KW-0808">Transferase</keyword>
<keyword evidence="3" id="KW-1185">Reference proteome</keyword>
<dbReference type="PROSITE" id="PS51186">
    <property type="entry name" value="GNAT"/>
    <property type="match status" value="1"/>
</dbReference>
<dbReference type="EC" id="2.3.-.-" evidence="2"/>
<name>A0ABV4P095_9GAMM</name>
<dbReference type="Proteomes" id="UP001569428">
    <property type="component" value="Unassembled WGS sequence"/>
</dbReference>
<dbReference type="SUPFAM" id="SSF55729">
    <property type="entry name" value="Acyl-CoA N-acyltransferases (Nat)"/>
    <property type="match status" value="1"/>
</dbReference>
<protein>
    <submittedName>
        <fullName evidence="2">GNAT family N-acetyltransferase</fullName>
        <ecNumber evidence="2">2.3.-.-</ecNumber>
    </submittedName>
</protein>
<gene>
    <name evidence="2" type="ORF">ACCI49_10715</name>
</gene>
<dbReference type="PANTHER" id="PTHR43792">
    <property type="entry name" value="GNAT FAMILY, PUTATIVE (AFU_ORTHOLOGUE AFUA_3G00765)-RELATED-RELATED"/>
    <property type="match status" value="1"/>
</dbReference>
<sequence>MITPTLKTDRFIIRAFKKCDLEYFSKYRSLPEVAKYQSWTDFSYTDSLALFEKIDYSKFAILGQWYQLAICIRESNILVGDLAVHFVDKSQVEIGFTTAPKYQKQNVASEAVSALTTYLFEKLNIHRITAKTDARNIASYRLLEKLGFRREAHFHQNIFFKGSWSDEYLYALLHSEYNNL</sequence>
<evidence type="ECO:0000313" key="3">
    <source>
        <dbReference type="Proteomes" id="UP001569428"/>
    </source>
</evidence>
<comment type="caution">
    <text evidence="2">The sequence shown here is derived from an EMBL/GenBank/DDBJ whole genome shotgun (WGS) entry which is preliminary data.</text>
</comment>
<dbReference type="Gene3D" id="3.40.630.30">
    <property type="match status" value="1"/>
</dbReference>
<dbReference type="InterPro" id="IPR000182">
    <property type="entry name" value="GNAT_dom"/>
</dbReference>
<accession>A0ABV4P095</accession>
<dbReference type="InterPro" id="IPR051531">
    <property type="entry name" value="N-acetyltransferase"/>
</dbReference>
<feature type="domain" description="N-acetyltransferase" evidence="1">
    <location>
        <begin position="11"/>
        <end position="175"/>
    </location>
</feature>
<dbReference type="EMBL" id="JBGMEK010000020">
    <property type="protein sequence ID" value="MFA0811389.1"/>
    <property type="molecule type" value="Genomic_DNA"/>
</dbReference>
<dbReference type="InterPro" id="IPR016181">
    <property type="entry name" value="Acyl_CoA_acyltransferase"/>
</dbReference>
<evidence type="ECO:0000259" key="1">
    <source>
        <dbReference type="PROSITE" id="PS51186"/>
    </source>
</evidence>
<dbReference type="GO" id="GO:0016746">
    <property type="term" value="F:acyltransferase activity"/>
    <property type="evidence" value="ECO:0007669"/>
    <property type="project" value="UniProtKB-KW"/>
</dbReference>